<dbReference type="GO" id="GO:0004930">
    <property type="term" value="F:G protein-coupled receptor activity"/>
    <property type="evidence" value="ECO:0007669"/>
    <property type="project" value="UniProtKB-KW"/>
</dbReference>
<dbReference type="PROSITE" id="PS50262">
    <property type="entry name" value="G_PROTEIN_RECEP_F1_2"/>
    <property type="match status" value="1"/>
</dbReference>
<evidence type="ECO:0000256" key="1">
    <source>
        <dbReference type="ARBA" id="ARBA00004141"/>
    </source>
</evidence>
<feature type="transmembrane region" description="Helical" evidence="8">
    <location>
        <begin position="132"/>
        <end position="155"/>
    </location>
</feature>
<keyword evidence="11" id="KW-1185">Reference proteome</keyword>
<dbReference type="GO" id="GO:0005886">
    <property type="term" value="C:plasma membrane"/>
    <property type="evidence" value="ECO:0007669"/>
    <property type="project" value="TreeGrafter"/>
</dbReference>
<feature type="transmembrane region" description="Helical" evidence="8">
    <location>
        <begin position="190"/>
        <end position="210"/>
    </location>
</feature>
<feature type="transmembrane region" description="Helical" evidence="8">
    <location>
        <begin position="18"/>
        <end position="39"/>
    </location>
</feature>
<name>A0A813S2N6_9BILA</name>
<proteinExistence type="predicted"/>
<comment type="caution">
    <text evidence="10">The sequence shown here is derived from an EMBL/GenBank/DDBJ whole genome shotgun (WGS) entry which is preliminary data.</text>
</comment>
<dbReference type="InterPro" id="IPR000276">
    <property type="entry name" value="GPCR_Rhodpsn"/>
</dbReference>
<protein>
    <recommendedName>
        <fullName evidence="9">G-protein coupled receptors family 1 profile domain-containing protein</fullName>
    </recommendedName>
</protein>
<dbReference type="Pfam" id="PF00001">
    <property type="entry name" value="7tm_1"/>
    <property type="match status" value="1"/>
</dbReference>
<evidence type="ECO:0000256" key="4">
    <source>
        <dbReference type="ARBA" id="ARBA00023040"/>
    </source>
</evidence>
<evidence type="ECO:0000313" key="10">
    <source>
        <dbReference type="EMBL" id="CAF0790353.1"/>
    </source>
</evidence>
<gene>
    <name evidence="10" type="ORF">QVE165_LOCUS3663</name>
</gene>
<evidence type="ECO:0000256" key="5">
    <source>
        <dbReference type="ARBA" id="ARBA00023136"/>
    </source>
</evidence>
<evidence type="ECO:0000313" key="11">
    <source>
        <dbReference type="Proteomes" id="UP000663832"/>
    </source>
</evidence>
<dbReference type="Proteomes" id="UP000663832">
    <property type="component" value="Unassembled WGS sequence"/>
</dbReference>
<reference evidence="10" key="1">
    <citation type="submission" date="2021-02" db="EMBL/GenBank/DDBJ databases">
        <authorList>
            <person name="Nowell W R."/>
        </authorList>
    </citation>
    <scope>NUCLEOTIDE SEQUENCE</scope>
</reference>
<feature type="transmembrane region" description="Helical" evidence="8">
    <location>
        <begin position="231"/>
        <end position="255"/>
    </location>
</feature>
<evidence type="ECO:0000256" key="6">
    <source>
        <dbReference type="ARBA" id="ARBA00023170"/>
    </source>
</evidence>
<accession>A0A813S2N6</accession>
<evidence type="ECO:0000259" key="9">
    <source>
        <dbReference type="PROSITE" id="PS50262"/>
    </source>
</evidence>
<dbReference type="OrthoDB" id="10006407at2759"/>
<keyword evidence="2 8" id="KW-0812">Transmembrane</keyword>
<keyword evidence="3 8" id="KW-1133">Transmembrane helix</keyword>
<keyword evidence="7" id="KW-0807">Transducer</keyword>
<keyword evidence="6" id="KW-0675">Receptor</keyword>
<evidence type="ECO:0000256" key="3">
    <source>
        <dbReference type="ARBA" id="ARBA00022989"/>
    </source>
</evidence>
<dbReference type="InterPro" id="IPR017452">
    <property type="entry name" value="GPCR_Rhodpsn_7TM"/>
</dbReference>
<dbReference type="EMBL" id="CAJNOM010000013">
    <property type="protein sequence ID" value="CAF0790353.1"/>
    <property type="molecule type" value="Genomic_DNA"/>
</dbReference>
<evidence type="ECO:0000256" key="2">
    <source>
        <dbReference type="ARBA" id="ARBA00022692"/>
    </source>
</evidence>
<feature type="transmembrane region" description="Helical" evidence="8">
    <location>
        <begin position="93"/>
        <end position="112"/>
    </location>
</feature>
<sequence>MINKNIIISNTIINWTTLYIPLLTIIVGTLGSICNIITFSSRKLRYNSCAFYFLCSTIFDLIYLLFSSITRFMSDRYVNFLSNGPILYCKCRTYLVVVMPILSNCFLMFTSIDRFLSTSNSRKWRNFSKIHVAWRVSITTFVFVILSTSHVFFLFELQLKDINNKIYECVPRPGIYRICVSIYLFLSSPFVVYTIMFICTISTCIRIRALRYRIKHLQYHRNKHRNLDRHLLTIIFVQIGLGMLLTFFRCSFLVYNFSTNNIKKNIYRITNELFLDKLSLVVYYLNFAKSFPVNTLTSPLFRQVFHEQINKLFKYICVFCIRKDQSTTNRITIQRQN</sequence>
<dbReference type="PANTHER" id="PTHR24243">
    <property type="entry name" value="G-PROTEIN COUPLED RECEPTOR"/>
    <property type="match status" value="1"/>
</dbReference>
<feature type="transmembrane region" description="Helical" evidence="8">
    <location>
        <begin position="51"/>
        <end position="73"/>
    </location>
</feature>
<dbReference type="PANTHER" id="PTHR24243:SF230">
    <property type="entry name" value="G-PROTEIN COUPLED RECEPTORS FAMILY 1 PROFILE DOMAIN-CONTAINING PROTEIN"/>
    <property type="match status" value="1"/>
</dbReference>
<dbReference type="Gene3D" id="1.20.1070.10">
    <property type="entry name" value="Rhodopsin 7-helix transmembrane proteins"/>
    <property type="match status" value="1"/>
</dbReference>
<dbReference type="AlphaFoldDB" id="A0A813S2N6"/>
<feature type="domain" description="G-protein coupled receptors family 1 profile" evidence="9">
    <location>
        <begin position="31"/>
        <end position="237"/>
    </location>
</feature>
<comment type="subcellular location">
    <subcellularLocation>
        <location evidence="1">Membrane</location>
        <topology evidence="1">Multi-pass membrane protein</topology>
    </subcellularLocation>
</comment>
<evidence type="ECO:0000256" key="7">
    <source>
        <dbReference type="ARBA" id="ARBA00023224"/>
    </source>
</evidence>
<keyword evidence="4" id="KW-0297">G-protein coupled receptor</keyword>
<organism evidence="10 11">
    <name type="scientific">Adineta steineri</name>
    <dbReference type="NCBI Taxonomy" id="433720"/>
    <lineage>
        <taxon>Eukaryota</taxon>
        <taxon>Metazoa</taxon>
        <taxon>Spiralia</taxon>
        <taxon>Gnathifera</taxon>
        <taxon>Rotifera</taxon>
        <taxon>Eurotatoria</taxon>
        <taxon>Bdelloidea</taxon>
        <taxon>Adinetida</taxon>
        <taxon>Adinetidae</taxon>
        <taxon>Adineta</taxon>
    </lineage>
</organism>
<keyword evidence="5 8" id="KW-0472">Membrane</keyword>
<dbReference type="SUPFAM" id="SSF81321">
    <property type="entry name" value="Family A G protein-coupled receptor-like"/>
    <property type="match status" value="1"/>
</dbReference>
<evidence type="ECO:0000256" key="8">
    <source>
        <dbReference type="SAM" id="Phobius"/>
    </source>
</evidence>